<comment type="caution">
    <text evidence="1">The sequence shown here is derived from an EMBL/GenBank/DDBJ whole genome shotgun (WGS) entry which is preliminary data.</text>
</comment>
<dbReference type="EMBL" id="JAUEPU010000034">
    <property type="protein sequence ID" value="KAK0490132.1"/>
    <property type="molecule type" value="Genomic_DNA"/>
</dbReference>
<evidence type="ECO:0000313" key="2">
    <source>
        <dbReference type="Proteomes" id="UP001175228"/>
    </source>
</evidence>
<keyword evidence="2" id="KW-1185">Reference proteome</keyword>
<dbReference type="Proteomes" id="UP001175228">
    <property type="component" value="Unassembled WGS sequence"/>
</dbReference>
<dbReference type="SUPFAM" id="SSF53474">
    <property type="entry name" value="alpha/beta-Hydrolases"/>
    <property type="match status" value="1"/>
</dbReference>
<dbReference type="InterPro" id="IPR029058">
    <property type="entry name" value="AB_hydrolase_fold"/>
</dbReference>
<name>A0AA39PT91_9AGAR</name>
<proteinExistence type="predicted"/>
<evidence type="ECO:0008006" key="3">
    <source>
        <dbReference type="Google" id="ProtNLM"/>
    </source>
</evidence>
<gene>
    <name evidence="1" type="ORF">EDD18DRAFT_1358771</name>
</gene>
<organism evidence="1 2">
    <name type="scientific">Armillaria luteobubalina</name>
    <dbReference type="NCBI Taxonomy" id="153913"/>
    <lineage>
        <taxon>Eukaryota</taxon>
        <taxon>Fungi</taxon>
        <taxon>Dikarya</taxon>
        <taxon>Basidiomycota</taxon>
        <taxon>Agaricomycotina</taxon>
        <taxon>Agaricomycetes</taxon>
        <taxon>Agaricomycetidae</taxon>
        <taxon>Agaricales</taxon>
        <taxon>Marasmiineae</taxon>
        <taxon>Physalacriaceae</taxon>
        <taxon>Armillaria</taxon>
    </lineage>
</organism>
<sequence length="163" mass="17917">MGGHYITSQDGTNIWADASGTLGKLPVIFVHGFLCSSLNWDKQFSDKQLLKNIYIKYEDFYAVCTAFNVTEPIVESWSLGGLIVPDVLSRFGTSSLPLTGHVMLNAVPCRSILPVITNPYTATVLPPLSSPHTSNFQNALKELIDGFVAVDNLEMISFEDRCT</sequence>
<protein>
    <recommendedName>
        <fullName evidence="3">AB hydrolase-1 domain-containing protein</fullName>
    </recommendedName>
</protein>
<dbReference type="AlphaFoldDB" id="A0AA39PT91"/>
<accession>A0AA39PT91</accession>
<evidence type="ECO:0000313" key="1">
    <source>
        <dbReference type="EMBL" id="KAK0490132.1"/>
    </source>
</evidence>
<reference evidence="1" key="1">
    <citation type="submission" date="2023-06" db="EMBL/GenBank/DDBJ databases">
        <authorList>
            <consortium name="Lawrence Berkeley National Laboratory"/>
            <person name="Ahrendt S."/>
            <person name="Sahu N."/>
            <person name="Indic B."/>
            <person name="Wong-Bajracharya J."/>
            <person name="Merenyi Z."/>
            <person name="Ke H.-M."/>
            <person name="Monk M."/>
            <person name="Kocsube S."/>
            <person name="Drula E."/>
            <person name="Lipzen A."/>
            <person name="Balint B."/>
            <person name="Henrissat B."/>
            <person name="Andreopoulos B."/>
            <person name="Martin F.M."/>
            <person name="Harder C.B."/>
            <person name="Rigling D."/>
            <person name="Ford K.L."/>
            <person name="Foster G.D."/>
            <person name="Pangilinan J."/>
            <person name="Papanicolaou A."/>
            <person name="Barry K."/>
            <person name="LaButti K."/>
            <person name="Viragh M."/>
            <person name="Koriabine M."/>
            <person name="Yan M."/>
            <person name="Riley R."/>
            <person name="Champramary S."/>
            <person name="Plett K.L."/>
            <person name="Tsai I.J."/>
            <person name="Slot J."/>
            <person name="Sipos G."/>
            <person name="Plett J."/>
            <person name="Nagy L.G."/>
            <person name="Grigoriev I.V."/>
        </authorList>
    </citation>
    <scope>NUCLEOTIDE SEQUENCE</scope>
    <source>
        <strain evidence="1">HWK02</strain>
    </source>
</reference>
<dbReference type="Gene3D" id="3.40.50.1820">
    <property type="entry name" value="alpha/beta hydrolase"/>
    <property type="match status" value="1"/>
</dbReference>